<accession>A0A7T5UFG0</accession>
<evidence type="ECO:0000313" key="2">
    <source>
        <dbReference type="Proteomes" id="UP000595362"/>
    </source>
</evidence>
<gene>
    <name evidence="1" type="ORF">HYS17_06125</name>
</gene>
<dbReference type="Proteomes" id="UP000595362">
    <property type="component" value="Chromosome"/>
</dbReference>
<evidence type="ECO:0000313" key="1">
    <source>
        <dbReference type="EMBL" id="QQG35149.1"/>
    </source>
</evidence>
<proteinExistence type="predicted"/>
<protein>
    <submittedName>
        <fullName evidence="1">Uncharacterized protein</fullName>
    </submittedName>
</protein>
<sequence length="170" mass="19445">MSESDQSSEAVEIYHRVNRLKLKTGAGLHDGPGFIDPNAIVRADTIIQKKQSLYPKMVEESLNRLEDSWAQFKAAGSEGARREAIERIYHTSNHIKDLASTFNYELMQHFALSLREFAERIDPERKEHQVIVQAHLDVMRIVYQENIKDHGGAKAEELKLIVAKAIEKYS</sequence>
<reference evidence="1 2" key="1">
    <citation type="submission" date="2020-07" db="EMBL/GenBank/DDBJ databases">
        <title>Huge and variable diversity of episymbiotic CPR bacteria and DPANN archaea in groundwater ecosystems.</title>
        <authorList>
            <person name="He C.Y."/>
            <person name="Keren R."/>
            <person name="Whittaker M."/>
            <person name="Farag I.F."/>
            <person name="Doudna J."/>
            <person name="Cate J.H.D."/>
            <person name="Banfield J.F."/>
        </authorList>
    </citation>
    <scope>NUCLEOTIDE SEQUENCE [LARGE SCALE GENOMIC DNA]</scope>
    <source>
        <strain evidence="1">NC_groundwater_70_Ag_B-0.1um_54_66</strain>
    </source>
</reference>
<dbReference type="EMBL" id="CP066681">
    <property type="protein sequence ID" value="QQG35149.1"/>
    <property type="molecule type" value="Genomic_DNA"/>
</dbReference>
<name>A0A7T5UFG0_9BACT</name>
<organism evidence="1 2">
    <name type="scientific">Micavibrio aeruginosavorus</name>
    <dbReference type="NCBI Taxonomy" id="349221"/>
    <lineage>
        <taxon>Bacteria</taxon>
        <taxon>Pseudomonadati</taxon>
        <taxon>Bdellovibrionota</taxon>
        <taxon>Bdellovibrionia</taxon>
        <taxon>Bdellovibrionales</taxon>
        <taxon>Pseudobdellovibrionaceae</taxon>
        <taxon>Micavibrio</taxon>
    </lineage>
</organism>
<dbReference type="AlphaFoldDB" id="A0A7T5UFG0"/>